<gene>
    <name evidence="2" type="ORF">GCM10017581_040950</name>
</gene>
<comment type="caution">
    <text evidence="2">The sequence shown here is derived from an EMBL/GenBank/DDBJ whole genome shotgun (WGS) entry which is preliminary data.</text>
</comment>
<evidence type="ECO:0000313" key="3">
    <source>
        <dbReference type="Proteomes" id="UP001143480"/>
    </source>
</evidence>
<feature type="chain" id="PRO_5040874985" description="CHRD domain-containing protein" evidence="1">
    <location>
        <begin position="21"/>
        <end position="209"/>
    </location>
</feature>
<accession>A0A9W6NMM9</accession>
<keyword evidence="1" id="KW-0732">Signal</keyword>
<evidence type="ECO:0008006" key="4">
    <source>
        <dbReference type="Google" id="ProtNLM"/>
    </source>
</evidence>
<organism evidence="2 3">
    <name type="scientific">Dactylosporangium matsuzakiense</name>
    <dbReference type="NCBI Taxonomy" id="53360"/>
    <lineage>
        <taxon>Bacteria</taxon>
        <taxon>Bacillati</taxon>
        <taxon>Actinomycetota</taxon>
        <taxon>Actinomycetes</taxon>
        <taxon>Micromonosporales</taxon>
        <taxon>Micromonosporaceae</taxon>
        <taxon>Dactylosporangium</taxon>
    </lineage>
</organism>
<dbReference type="AlphaFoldDB" id="A0A9W6NMM9"/>
<dbReference type="RefSeq" id="WP_261959165.1">
    <property type="nucleotide sequence ID" value="NZ_BAAAXA010000001.1"/>
</dbReference>
<dbReference type="EMBL" id="BSFP01000023">
    <property type="protein sequence ID" value="GLL02353.1"/>
    <property type="molecule type" value="Genomic_DNA"/>
</dbReference>
<proteinExistence type="predicted"/>
<protein>
    <recommendedName>
        <fullName evidence="4">CHRD domain-containing protein</fullName>
    </recommendedName>
</protein>
<keyword evidence="3" id="KW-1185">Reference proteome</keyword>
<name>A0A9W6NMM9_9ACTN</name>
<sequence length="209" mass="20988">MYRNLARTAVAAGCLGALIAAPGGVATASPAQPATAGFAHINQLNRSGVKGAVRLSLRGDQVDVTVFASGLLRSAPHAMHFHTGGAGRCPTMAADTNGDGIVSTTEGHTAYGMIAASLTVTGDTSPASGLAVDRFATTPHGYLTYHRTVMVDDMTAAAIRAGNAVLVIHGIDPNGTGAYDGTAPSDLDPKLPLEATSPAACGVINAHNS</sequence>
<feature type="signal peptide" evidence="1">
    <location>
        <begin position="1"/>
        <end position="20"/>
    </location>
</feature>
<evidence type="ECO:0000256" key="1">
    <source>
        <dbReference type="SAM" id="SignalP"/>
    </source>
</evidence>
<reference evidence="2" key="1">
    <citation type="journal article" date="2014" name="Int. J. Syst. Evol. Microbiol.">
        <title>Complete genome sequence of Corynebacterium casei LMG S-19264T (=DSM 44701T), isolated from a smear-ripened cheese.</title>
        <authorList>
            <consortium name="US DOE Joint Genome Institute (JGI-PGF)"/>
            <person name="Walter F."/>
            <person name="Albersmeier A."/>
            <person name="Kalinowski J."/>
            <person name="Ruckert C."/>
        </authorList>
    </citation>
    <scope>NUCLEOTIDE SEQUENCE</scope>
    <source>
        <strain evidence="2">VKM Ac-1321</strain>
    </source>
</reference>
<dbReference type="Proteomes" id="UP001143480">
    <property type="component" value="Unassembled WGS sequence"/>
</dbReference>
<reference evidence="2" key="2">
    <citation type="submission" date="2023-01" db="EMBL/GenBank/DDBJ databases">
        <authorList>
            <person name="Sun Q."/>
            <person name="Evtushenko L."/>
        </authorList>
    </citation>
    <scope>NUCLEOTIDE SEQUENCE</scope>
    <source>
        <strain evidence="2">VKM Ac-1321</strain>
    </source>
</reference>
<evidence type="ECO:0000313" key="2">
    <source>
        <dbReference type="EMBL" id="GLL02353.1"/>
    </source>
</evidence>